<reference evidence="8 9" key="1">
    <citation type="submission" date="2019-06" db="EMBL/GenBank/DDBJ databases">
        <title>Draft genome sequence of the filamentous fungus Phialemoniopsis curvata isolated from diesel fuel.</title>
        <authorList>
            <person name="Varaljay V.A."/>
            <person name="Lyon W.J."/>
            <person name="Crouch A.L."/>
            <person name="Drake C.E."/>
            <person name="Hollomon J.M."/>
            <person name="Nadeau L.J."/>
            <person name="Nunn H.S."/>
            <person name="Stevenson B.S."/>
            <person name="Bojanowski C.L."/>
            <person name="Crookes-Goodson W.J."/>
        </authorList>
    </citation>
    <scope>NUCLEOTIDE SEQUENCE [LARGE SCALE GENOMIC DNA]</scope>
    <source>
        <strain evidence="8 9">D216</strain>
    </source>
</reference>
<sequence length="554" mass="61936">MKMASDPASLGAPAEFDDHIIPPESDTLIGLPPVLFKGLIGVTTIAGISLVSCTALFLHLTYRLVRWHFRVKSPSKQRRRQSSYTDFNLGLAARHFHRKFSRGSTADPESGRPDQEAPHPNQFILLIHNLMLADIHHSLSFFFNAVWLAKDAILVGTGTCYAQGWFMSTGGLAASLCVTNIAIHNYCIIVRGWKPPHWVIVTANIMVWVIDYGLAALGIAVTRNGAAYGGFYVRAGAWCWMNVHYQTLRLAVHYLYIFMTLIITSILYVLIFITLQKRRQDGDDTSTHSGSSMRGITSNGDASVKSRRGGDSASKSDQHEVRQLQRIVRKTSRHQIFLLYPIIYVVCTLPLLVARIATMAGYKVHFEFFCIVGALLASNGFLNALLWGITRRSIVFGGDVGASEDMGLEGFSFMLTPANRVFGNMVLVEAGPGIRASHERGFRAWATDEGKKANFWQRQVTKVRRLFGLRCPHKGKEVHLGALDRRESGWNGFMSEESLDRGLRGEGRLAIQLERVTEVKVEINPHTKNRLREPSLRSVQSNPEYEDIDLPPIE</sequence>
<dbReference type="STRING" id="1093900.A0A507B6A4"/>
<proteinExistence type="predicted"/>
<feature type="transmembrane region" description="Helical" evidence="6">
    <location>
        <begin position="336"/>
        <end position="358"/>
    </location>
</feature>
<evidence type="ECO:0000256" key="5">
    <source>
        <dbReference type="SAM" id="MobiDB-lite"/>
    </source>
</evidence>
<feature type="domain" description="G-protein coupled receptors family 1 profile" evidence="7">
    <location>
        <begin position="125"/>
        <end position="387"/>
    </location>
</feature>
<organism evidence="8 9">
    <name type="scientific">Thyridium curvatum</name>
    <dbReference type="NCBI Taxonomy" id="1093900"/>
    <lineage>
        <taxon>Eukaryota</taxon>
        <taxon>Fungi</taxon>
        <taxon>Dikarya</taxon>
        <taxon>Ascomycota</taxon>
        <taxon>Pezizomycotina</taxon>
        <taxon>Sordariomycetes</taxon>
        <taxon>Sordariomycetidae</taxon>
        <taxon>Thyridiales</taxon>
        <taxon>Thyridiaceae</taxon>
        <taxon>Thyridium</taxon>
    </lineage>
</organism>
<dbReference type="Proteomes" id="UP000319257">
    <property type="component" value="Unassembled WGS sequence"/>
</dbReference>
<keyword evidence="3 6" id="KW-1133">Transmembrane helix</keyword>
<dbReference type="EMBL" id="SKBQ01000012">
    <property type="protein sequence ID" value="TPX17782.1"/>
    <property type="molecule type" value="Genomic_DNA"/>
</dbReference>
<evidence type="ECO:0000256" key="6">
    <source>
        <dbReference type="SAM" id="Phobius"/>
    </source>
</evidence>
<dbReference type="CDD" id="cd00637">
    <property type="entry name" value="7tm_classA_rhodopsin-like"/>
    <property type="match status" value="1"/>
</dbReference>
<evidence type="ECO:0000313" key="9">
    <source>
        <dbReference type="Proteomes" id="UP000319257"/>
    </source>
</evidence>
<dbReference type="Pfam" id="PF00001">
    <property type="entry name" value="7tm_1"/>
    <property type="match status" value="1"/>
</dbReference>
<dbReference type="Gene3D" id="1.20.1070.10">
    <property type="entry name" value="Rhodopsin 7-helix transmembrane proteins"/>
    <property type="match status" value="1"/>
</dbReference>
<feature type="transmembrane region" description="Helical" evidence="6">
    <location>
        <begin position="254"/>
        <end position="275"/>
    </location>
</feature>
<dbReference type="GO" id="GO:0004930">
    <property type="term" value="F:G protein-coupled receptor activity"/>
    <property type="evidence" value="ECO:0007669"/>
    <property type="project" value="InterPro"/>
</dbReference>
<dbReference type="SUPFAM" id="SSF81321">
    <property type="entry name" value="Family A G protein-coupled receptor-like"/>
    <property type="match status" value="1"/>
</dbReference>
<dbReference type="GeneID" id="41970330"/>
<dbReference type="RefSeq" id="XP_030999493.1">
    <property type="nucleotide sequence ID" value="XM_031137121.1"/>
</dbReference>
<feature type="compositionally biased region" description="Acidic residues" evidence="5">
    <location>
        <begin position="544"/>
        <end position="554"/>
    </location>
</feature>
<dbReference type="GO" id="GO:0005886">
    <property type="term" value="C:plasma membrane"/>
    <property type="evidence" value="ECO:0007669"/>
    <property type="project" value="TreeGrafter"/>
</dbReference>
<dbReference type="PROSITE" id="PS50262">
    <property type="entry name" value="G_PROTEIN_RECEP_F1_2"/>
    <property type="match status" value="1"/>
</dbReference>
<keyword evidence="4 6" id="KW-0472">Membrane</keyword>
<dbReference type="PANTHER" id="PTHR23112:SF37">
    <property type="entry name" value="G PROTEIN-COUPLED RECEPTOR GPR1"/>
    <property type="match status" value="1"/>
</dbReference>
<name>A0A507B6A4_9PEZI</name>
<evidence type="ECO:0000313" key="8">
    <source>
        <dbReference type="EMBL" id="TPX17782.1"/>
    </source>
</evidence>
<evidence type="ECO:0000256" key="2">
    <source>
        <dbReference type="ARBA" id="ARBA00022692"/>
    </source>
</evidence>
<accession>A0A507B6A4</accession>
<dbReference type="InterPro" id="IPR000276">
    <property type="entry name" value="GPCR_Rhodpsn"/>
</dbReference>
<dbReference type="InterPro" id="IPR017452">
    <property type="entry name" value="GPCR_Rhodpsn_7TM"/>
</dbReference>
<keyword evidence="9" id="KW-1185">Reference proteome</keyword>
<feature type="transmembrane region" description="Helical" evidence="6">
    <location>
        <begin position="198"/>
        <end position="221"/>
    </location>
</feature>
<feature type="region of interest" description="Disordered" evidence="5">
    <location>
        <begin position="535"/>
        <end position="554"/>
    </location>
</feature>
<feature type="region of interest" description="Disordered" evidence="5">
    <location>
        <begin position="281"/>
        <end position="318"/>
    </location>
</feature>
<feature type="transmembrane region" description="Helical" evidence="6">
    <location>
        <begin position="364"/>
        <end position="386"/>
    </location>
</feature>
<evidence type="ECO:0000256" key="4">
    <source>
        <dbReference type="ARBA" id="ARBA00023136"/>
    </source>
</evidence>
<keyword evidence="2 6" id="KW-0812">Transmembrane</keyword>
<protein>
    <recommendedName>
        <fullName evidence="7">G-protein coupled receptors family 1 profile domain-containing protein</fullName>
    </recommendedName>
</protein>
<dbReference type="InParanoid" id="A0A507B6A4"/>
<dbReference type="AlphaFoldDB" id="A0A507B6A4"/>
<dbReference type="PANTHER" id="PTHR23112">
    <property type="entry name" value="G PROTEIN-COUPLED RECEPTOR 157-RELATED"/>
    <property type="match status" value="1"/>
</dbReference>
<comment type="subcellular location">
    <subcellularLocation>
        <location evidence="1">Membrane</location>
        <topology evidence="1">Multi-pass membrane protein</topology>
    </subcellularLocation>
</comment>
<feature type="compositionally biased region" description="Basic and acidic residues" evidence="5">
    <location>
        <begin position="308"/>
        <end position="318"/>
    </location>
</feature>
<feature type="transmembrane region" description="Helical" evidence="6">
    <location>
        <begin position="38"/>
        <end position="62"/>
    </location>
</feature>
<evidence type="ECO:0000256" key="3">
    <source>
        <dbReference type="ARBA" id="ARBA00022989"/>
    </source>
</evidence>
<dbReference type="GO" id="GO:0007189">
    <property type="term" value="P:adenylate cyclase-activating G protein-coupled receptor signaling pathway"/>
    <property type="evidence" value="ECO:0007669"/>
    <property type="project" value="TreeGrafter"/>
</dbReference>
<dbReference type="OrthoDB" id="100006at2759"/>
<evidence type="ECO:0000256" key="1">
    <source>
        <dbReference type="ARBA" id="ARBA00004141"/>
    </source>
</evidence>
<evidence type="ECO:0000259" key="7">
    <source>
        <dbReference type="PROSITE" id="PS50262"/>
    </source>
</evidence>
<comment type="caution">
    <text evidence="8">The sequence shown here is derived from an EMBL/GenBank/DDBJ whole genome shotgun (WGS) entry which is preliminary data.</text>
</comment>
<gene>
    <name evidence="8" type="ORF">E0L32_002883</name>
</gene>